<gene>
    <name evidence="10 14" type="primary">miaA</name>
    <name evidence="14" type="ORF">ACD_49C00064G0038</name>
</gene>
<evidence type="ECO:0000256" key="3">
    <source>
        <dbReference type="ARBA" id="ARBA00005842"/>
    </source>
</evidence>
<comment type="caution">
    <text evidence="14">The sequence shown here is derived from an EMBL/GenBank/DDBJ whole genome shotgun (WGS) entry which is preliminary data.</text>
</comment>
<dbReference type="GO" id="GO:0052381">
    <property type="term" value="F:tRNA dimethylallyltransferase activity"/>
    <property type="evidence" value="ECO:0007669"/>
    <property type="project" value="UniProtKB-UniRule"/>
</dbReference>
<comment type="caution">
    <text evidence="10">Lacks conserved residue(s) required for the propagation of feature annotation.</text>
</comment>
<dbReference type="EC" id="2.5.1.75" evidence="10"/>
<keyword evidence="8 10" id="KW-0460">Magnesium</keyword>
<evidence type="ECO:0000256" key="8">
    <source>
        <dbReference type="ARBA" id="ARBA00022842"/>
    </source>
</evidence>
<dbReference type="AlphaFoldDB" id="K2ADP3"/>
<dbReference type="PANTHER" id="PTHR11088">
    <property type="entry name" value="TRNA DIMETHYLALLYLTRANSFERASE"/>
    <property type="match status" value="1"/>
</dbReference>
<evidence type="ECO:0000256" key="1">
    <source>
        <dbReference type="ARBA" id="ARBA00001946"/>
    </source>
</evidence>
<dbReference type="SUPFAM" id="SSF52540">
    <property type="entry name" value="P-loop containing nucleoside triphosphate hydrolases"/>
    <property type="match status" value="1"/>
</dbReference>
<accession>K2ADP3</accession>
<keyword evidence="4 10" id="KW-0808">Transferase</keyword>
<dbReference type="InterPro" id="IPR027417">
    <property type="entry name" value="P-loop_NTPase"/>
</dbReference>
<evidence type="ECO:0000256" key="2">
    <source>
        <dbReference type="ARBA" id="ARBA00003213"/>
    </source>
</evidence>
<feature type="binding site" evidence="10">
    <location>
        <begin position="24"/>
        <end position="29"/>
    </location>
    <ligand>
        <name>substrate</name>
    </ligand>
</feature>
<name>K2ADP3_9BACT</name>
<reference evidence="14" key="1">
    <citation type="journal article" date="2012" name="Science">
        <title>Fermentation, hydrogen, and sulfur metabolism in multiple uncultivated bacterial phyla.</title>
        <authorList>
            <person name="Wrighton K.C."/>
            <person name="Thomas B.C."/>
            <person name="Sharon I."/>
            <person name="Miller C.S."/>
            <person name="Castelle C.J."/>
            <person name="VerBerkmoes N.C."/>
            <person name="Wilkins M.J."/>
            <person name="Hettich R.L."/>
            <person name="Lipton M.S."/>
            <person name="Williams K.H."/>
            <person name="Long P.E."/>
            <person name="Banfield J.F."/>
        </authorList>
    </citation>
    <scope>NUCLEOTIDE SEQUENCE [LARGE SCALE GENOMIC DNA]</scope>
</reference>
<organism evidence="14">
    <name type="scientific">uncultured bacterium</name>
    <name type="common">gcode 4</name>
    <dbReference type="NCBI Taxonomy" id="1234023"/>
    <lineage>
        <taxon>Bacteria</taxon>
        <taxon>environmental samples</taxon>
    </lineage>
</organism>
<dbReference type="InterPro" id="IPR018022">
    <property type="entry name" value="IPT"/>
</dbReference>
<evidence type="ECO:0000256" key="12">
    <source>
        <dbReference type="RuleBase" id="RU003784"/>
    </source>
</evidence>
<comment type="cofactor">
    <cofactor evidence="1 10">
        <name>Mg(2+)</name>
        <dbReference type="ChEBI" id="CHEBI:18420"/>
    </cofactor>
</comment>
<evidence type="ECO:0000256" key="11">
    <source>
        <dbReference type="RuleBase" id="RU003783"/>
    </source>
</evidence>
<protein>
    <recommendedName>
        <fullName evidence="10">tRNA dimethylallyltransferase</fullName>
        <ecNumber evidence="10">2.5.1.75</ecNumber>
    </recommendedName>
    <alternativeName>
        <fullName evidence="10">Dimethylallyl diphosphate:tRNA dimethylallyltransferase</fullName>
        <shortName evidence="10">DMAPP:tRNA dimethylallyltransferase</shortName>
        <shortName evidence="10">DMATase</shortName>
    </alternativeName>
    <alternativeName>
        <fullName evidence="10">Isopentenyl-diphosphate:tRNA isopentenyltransferase</fullName>
        <shortName evidence="10">IPP transferase</shortName>
        <shortName evidence="10">IPPT</shortName>
        <shortName evidence="10">IPTase</shortName>
    </alternativeName>
</protein>
<evidence type="ECO:0000256" key="10">
    <source>
        <dbReference type="HAMAP-Rule" id="MF_00185"/>
    </source>
</evidence>
<dbReference type="HAMAP" id="MF_00185">
    <property type="entry name" value="IPP_trans"/>
    <property type="match status" value="1"/>
</dbReference>
<comment type="catalytic activity">
    <reaction evidence="9 10 11">
        <text>adenosine(37) in tRNA + dimethylallyl diphosphate = N(6)-dimethylallyladenosine(37) in tRNA + diphosphate</text>
        <dbReference type="Rhea" id="RHEA:26482"/>
        <dbReference type="Rhea" id="RHEA-COMP:10162"/>
        <dbReference type="Rhea" id="RHEA-COMP:10375"/>
        <dbReference type="ChEBI" id="CHEBI:33019"/>
        <dbReference type="ChEBI" id="CHEBI:57623"/>
        <dbReference type="ChEBI" id="CHEBI:74411"/>
        <dbReference type="ChEBI" id="CHEBI:74415"/>
        <dbReference type="EC" id="2.5.1.75"/>
    </reaction>
</comment>
<dbReference type="GO" id="GO:0005524">
    <property type="term" value="F:ATP binding"/>
    <property type="evidence" value="ECO:0007669"/>
    <property type="project" value="UniProtKB-UniRule"/>
</dbReference>
<evidence type="ECO:0000256" key="9">
    <source>
        <dbReference type="ARBA" id="ARBA00049563"/>
    </source>
</evidence>
<evidence type="ECO:0000256" key="4">
    <source>
        <dbReference type="ARBA" id="ARBA00022679"/>
    </source>
</evidence>
<keyword evidence="6 10" id="KW-0547">Nucleotide-binding</keyword>
<dbReference type="InterPro" id="IPR039657">
    <property type="entry name" value="Dimethylallyltransferase"/>
</dbReference>
<feature type="binding site" evidence="10">
    <location>
        <begin position="22"/>
        <end position="29"/>
    </location>
    <ligand>
        <name>ATP</name>
        <dbReference type="ChEBI" id="CHEBI:30616"/>
    </ligand>
</feature>
<comment type="function">
    <text evidence="2 10 12">Catalyzes the transfer of a dimethylallyl group onto the adenine at position 37 in tRNAs that read codons beginning with uridine, leading to the formation of N6-(dimethylallyl)adenosine (i(6)A).</text>
</comment>
<sequence>MQNIQKFLDKKSKLPKIIVIYWPTASGKTSLSIDIAKFLDSEIIWADSRQIYKLLNIWTGKITEVEKQKIPHHMIDILDIDQDYSVGEYKKEAEKIINSLHTKWKIPIICWGTGLYIDSIIYNFDIPEVEPDWDYRNKLEEIRLEKWNQHIWEMLNKVDPKYASILSPANHRYIIRWLEIFEKTWKSKLDLKWKSTPKYDVLFLTPYDWDRPKLYYKINSRIEEMFEVGLIDELKSVLKLGYKKTDFWLNTIWYKEIIEYLDWNLTLEQCKNLVKQHNRNYAKRQLTWFRKYESSKDIII</sequence>
<feature type="region of interest" description="Interaction with substrate tRNA" evidence="10">
    <location>
        <begin position="47"/>
        <end position="50"/>
    </location>
</feature>
<evidence type="ECO:0000256" key="13">
    <source>
        <dbReference type="RuleBase" id="RU003785"/>
    </source>
</evidence>
<dbReference type="Pfam" id="PF01715">
    <property type="entry name" value="IPPT"/>
    <property type="match status" value="1"/>
</dbReference>
<evidence type="ECO:0000256" key="5">
    <source>
        <dbReference type="ARBA" id="ARBA00022694"/>
    </source>
</evidence>
<feature type="site" description="Interaction with substrate tRNA" evidence="10">
    <location>
        <position position="136"/>
    </location>
</feature>
<dbReference type="Gene3D" id="1.10.20.140">
    <property type="match status" value="1"/>
</dbReference>
<evidence type="ECO:0000256" key="7">
    <source>
        <dbReference type="ARBA" id="ARBA00022840"/>
    </source>
</evidence>
<evidence type="ECO:0000313" key="14">
    <source>
        <dbReference type="EMBL" id="EKD66135.1"/>
    </source>
</evidence>
<comment type="subunit">
    <text evidence="10">Monomer.</text>
</comment>
<dbReference type="EMBL" id="AMFJ01021650">
    <property type="protein sequence ID" value="EKD66135.1"/>
    <property type="molecule type" value="Genomic_DNA"/>
</dbReference>
<evidence type="ECO:0000256" key="6">
    <source>
        <dbReference type="ARBA" id="ARBA00022741"/>
    </source>
</evidence>
<comment type="similarity">
    <text evidence="3 10 13">Belongs to the IPP transferase family.</text>
</comment>
<keyword evidence="5 10" id="KW-0819">tRNA processing</keyword>
<dbReference type="PANTHER" id="PTHR11088:SF60">
    <property type="entry name" value="TRNA DIMETHYLALLYLTRANSFERASE"/>
    <property type="match status" value="1"/>
</dbReference>
<proteinExistence type="inferred from homology"/>
<dbReference type="GO" id="GO:0006400">
    <property type="term" value="P:tRNA modification"/>
    <property type="evidence" value="ECO:0007669"/>
    <property type="project" value="TreeGrafter"/>
</dbReference>
<feature type="site" description="Interaction with substrate tRNA" evidence="10">
    <location>
        <position position="113"/>
    </location>
</feature>
<keyword evidence="7 10" id="KW-0067">ATP-binding</keyword>
<dbReference type="NCBIfam" id="TIGR00174">
    <property type="entry name" value="miaA"/>
    <property type="match status" value="1"/>
</dbReference>
<dbReference type="Gene3D" id="3.40.50.300">
    <property type="entry name" value="P-loop containing nucleotide triphosphate hydrolases"/>
    <property type="match status" value="1"/>
</dbReference>